<accession>A0A1Q5SUI3</accession>
<dbReference type="AlphaFoldDB" id="A0A1Q5SUI3"/>
<keyword evidence="2" id="KW-1185">Reference proteome</keyword>
<comment type="caution">
    <text evidence="1">The sequence shown here is derived from an EMBL/GenBank/DDBJ whole genome shotgun (WGS) entry which is preliminary data.</text>
</comment>
<protein>
    <submittedName>
        <fullName evidence="1">Uncharacterized protein</fullName>
    </submittedName>
</protein>
<organism evidence="1 2">
    <name type="scientific">Penicillium subrubescens</name>
    <dbReference type="NCBI Taxonomy" id="1316194"/>
    <lineage>
        <taxon>Eukaryota</taxon>
        <taxon>Fungi</taxon>
        <taxon>Dikarya</taxon>
        <taxon>Ascomycota</taxon>
        <taxon>Pezizomycotina</taxon>
        <taxon>Eurotiomycetes</taxon>
        <taxon>Eurotiomycetidae</taxon>
        <taxon>Eurotiales</taxon>
        <taxon>Aspergillaceae</taxon>
        <taxon>Penicillium</taxon>
    </lineage>
</organism>
<reference evidence="1 2" key="1">
    <citation type="submission" date="2016-10" db="EMBL/GenBank/DDBJ databases">
        <title>Genome sequence of the ascomycete fungus Penicillium subrubescens.</title>
        <authorList>
            <person name="De Vries R.P."/>
            <person name="Peng M."/>
            <person name="Dilokpimol A."/>
            <person name="Hilden K."/>
            <person name="Makela M.R."/>
            <person name="Grigoriev I."/>
            <person name="Riley R."/>
            <person name="Granchi Z."/>
        </authorList>
    </citation>
    <scope>NUCLEOTIDE SEQUENCE [LARGE SCALE GENOMIC DNA]</scope>
    <source>
        <strain evidence="1 2">CBS 132785</strain>
    </source>
</reference>
<dbReference type="Proteomes" id="UP000186955">
    <property type="component" value="Unassembled WGS sequence"/>
</dbReference>
<evidence type="ECO:0000313" key="2">
    <source>
        <dbReference type="Proteomes" id="UP000186955"/>
    </source>
</evidence>
<dbReference type="EMBL" id="MNBE01000746">
    <property type="protein sequence ID" value="OKO91644.1"/>
    <property type="molecule type" value="Genomic_DNA"/>
</dbReference>
<sequence>MTFPSTSSRGSGKNCNRSRCASIDPYVESDSTPYSCQCTMSALKILEMLSSQFKPAEGLYSMEQALYTLK</sequence>
<name>A0A1Q5SUI3_9EURO</name>
<gene>
    <name evidence="1" type="ORF">PENSUB_13051</name>
</gene>
<proteinExistence type="predicted"/>
<evidence type="ECO:0000313" key="1">
    <source>
        <dbReference type="EMBL" id="OKO91644.1"/>
    </source>
</evidence>